<protein>
    <submittedName>
        <fullName evidence="2">DUF1906 domain-containing protein</fullName>
    </submittedName>
</protein>
<evidence type="ECO:0000313" key="2">
    <source>
        <dbReference type="EMBL" id="MDU0201566.1"/>
    </source>
</evidence>
<reference evidence="2 3" key="1">
    <citation type="submission" date="2023-10" db="EMBL/GenBank/DDBJ databases">
        <title>Paenibacillus strain PFR10 Genome sequencing and assembly.</title>
        <authorList>
            <person name="Kim I."/>
        </authorList>
    </citation>
    <scope>NUCLEOTIDE SEQUENCE [LARGE SCALE GENOMIC DNA]</scope>
    <source>
        <strain evidence="2 3">PFR10</strain>
    </source>
</reference>
<keyword evidence="3" id="KW-1185">Reference proteome</keyword>
<accession>A0ABU3RBE3</accession>
<comment type="caution">
    <text evidence="2">The sequence shown here is derived from an EMBL/GenBank/DDBJ whole genome shotgun (WGS) entry which is preliminary data.</text>
</comment>
<dbReference type="Gene3D" id="3.20.20.80">
    <property type="entry name" value="Glycosidases"/>
    <property type="match status" value="1"/>
</dbReference>
<gene>
    <name evidence="2" type="ORF">RQP52_10715</name>
</gene>
<dbReference type="Proteomes" id="UP001260980">
    <property type="component" value="Unassembled WGS sequence"/>
</dbReference>
<name>A0ABU3RBE3_9BACL</name>
<dbReference type="Pfam" id="PF08924">
    <property type="entry name" value="Rv2525c_GlyHyd-like"/>
    <property type="match status" value="1"/>
</dbReference>
<evidence type="ECO:0000259" key="1">
    <source>
        <dbReference type="Pfam" id="PF08924"/>
    </source>
</evidence>
<evidence type="ECO:0000313" key="3">
    <source>
        <dbReference type="Proteomes" id="UP001260980"/>
    </source>
</evidence>
<dbReference type="EMBL" id="JAWCUD010000002">
    <property type="protein sequence ID" value="MDU0201566.1"/>
    <property type="molecule type" value="Genomic_DNA"/>
</dbReference>
<dbReference type="SUPFAM" id="SSF51445">
    <property type="entry name" value="(Trans)glycosidases"/>
    <property type="match status" value="1"/>
</dbReference>
<organism evidence="2 3">
    <name type="scientific">Paenibacillus violae</name>
    <dbReference type="NCBI Taxonomy" id="3077234"/>
    <lineage>
        <taxon>Bacteria</taxon>
        <taxon>Bacillati</taxon>
        <taxon>Bacillota</taxon>
        <taxon>Bacilli</taxon>
        <taxon>Bacillales</taxon>
        <taxon>Paenibacillaceae</taxon>
        <taxon>Paenibacillus</taxon>
    </lineage>
</organism>
<dbReference type="RefSeq" id="WP_315951353.1">
    <property type="nucleotide sequence ID" value="NZ_JAWCUD010000002.1"/>
</dbReference>
<sequence>MAKGFDCSTPLTAQTAAAFVKDGYSFVARYLVPSGYKALTKSEAEQISQAGLDIVSVFETTANRALGGRNAGLADGATAVQVAHQLGQPAGSCIYFAVDFDATSAQMATVIAYIQAASEATPEYTTGVYGSYAVMEAVKQAGACSRFWQTYAWSGGKKSTFINIYQYLNDVSENGIQIDHDESYGSEGWWNTLTPVNYPLTTHDANVIIPFLSAGYEATTSLPARAEFNRLANELRKASGQPLQ</sequence>
<feature type="domain" description="Rv2525c-like glycoside hydrolase-like" evidence="1">
    <location>
        <begin position="18"/>
        <end position="181"/>
    </location>
</feature>
<proteinExistence type="predicted"/>
<dbReference type="InterPro" id="IPR017853">
    <property type="entry name" value="GH"/>
</dbReference>
<dbReference type="InterPro" id="IPR015020">
    <property type="entry name" value="Rv2525c-like_Glyco_Hydro-like"/>
</dbReference>